<dbReference type="Pfam" id="PF08448">
    <property type="entry name" value="PAS_4"/>
    <property type="match status" value="1"/>
</dbReference>
<dbReference type="PROSITE" id="PS50113">
    <property type="entry name" value="PAC"/>
    <property type="match status" value="1"/>
</dbReference>
<evidence type="ECO:0000256" key="5">
    <source>
        <dbReference type="ARBA" id="ARBA00022777"/>
    </source>
</evidence>
<dbReference type="PANTHER" id="PTHR43711">
    <property type="entry name" value="TWO-COMPONENT HISTIDINE KINASE"/>
    <property type="match status" value="1"/>
</dbReference>
<dbReference type="SUPFAM" id="SSF55874">
    <property type="entry name" value="ATPase domain of HSP90 chaperone/DNA topoisomerase II/histidine kinase"/>
    <property type="match status" value="1"/>
</dbReference>
<dbReference type="NCBIfam" id="TIGR00229">
    <property type="entry name" value="sensory_box"/>
    <property type="match status" value="1"/>
</dbReference>
<feature type="domain" description="Histidine kinase" evidence="8">
    <location>
        <begin position="170"/>
        <end position="363"/>
    </location>
</feature>
<evidence type="ECO:0000256" key="6">
    <source>
        <dbReference type="ARBA" id="ARBA00023012"/>
    </source>
</evidence>
<dbReference type="SMART" id="SM00387">
    <property type="entry name" value="HATPase_c"/>
    <property type="match status" value="1"/>
</dbReference>
<evidence type="ECO:0000259" key="9">
    <source>
        <dbReference type="PROSITE" id="PS50112"/>
    </source>
</evidence>
<dbReference type="PROSITE" id="PS50112">
    <property type="entry name" value="PAS"/>
    <property type="match status" value="1"/>
</dbReference>
<keyword evidence="3" id="KW-0597">Phosphoprotein</keyword>
<feature type="compositionally biased region" description="Basic and acidic residues" evidence="7">
    <location>
        <begin position="1"/>
        <end position="11"/>
    </location>
</feature>
<dbReference type="CDD" id="cd00075">
    <property type="entry name" value="HATPase"/>
    <property type="match status" value="1"/>
</dbReference>
<gene>
    <name evidence="11" type="ORF">AUR64_13795</name>
</gene>
<evidence type="ECO:0000256" key="1">
    <source>
        <dbReference type="ARBA" id="ARBA00000085"/>
    </source>
</evidence>
<dbReference type="PROSITE" id="PS50109">
    <property type="entry name" value="HIS_KIN"/>
    <property type="match status" value="1"/>
</dbReference>
<dbReference type="SUPFAM" id="SSF55785">
    <property type="entry name" value="PYP-like sensor domain (PAS domain)"/>
    <property type="match status" value="1"/>
</dbReference>
<dbReference type="Pfam" id="PF00512">
    <property type="entry name" value="HisKA"/>
    <property type="match status" value="1"/>
</dbReference>
<feature type="domain" description="PAS" evidence="9">
    <location>
        <begin position="36"/>
        <end position="106"/>
    </location>
</feature>
<dbReference type="SUPFAM" id="SSF47384">
    <property type="entry name" value="Homodimeric domain of signal transducing histidine kinase"/>
    <property type="match status" value="1"/>
</dbReference>
<organism evidence="11 12">
    <name type="scientific">Haloprofundus marisrubri</name>
    <dbReference type="NCBI Taxonomy" id="1514971"/>
    <lineage>
        <taxon>Archaea</taxon>
        <taxon>Methanobacteriati</taxon>
        <taxon>Methanobacteriota</taxon>
        <taxon>Stenosarchaea group</taxon>
        <taxon>Halobacteria</taxon>
        <taxon>Halobacteriales</taxon>
        <taxon>Haloferacaceae</taxon>
        <taxon>Haloprofundus</taxon>
    </lineage>
</organism>
<dbReference type="SMART" id="SM00388">
    <property type="entry name" value="HisKA"/>
    <property type="match status" value="1"/>
</dbReference>
<dbReference type="Pfam" id="PF02518">
    <property type="entry name" value="HATPase_c"/>
    <property type="match status" value="1"/>
</dbReference>
<evidence type="ECO:0000256" key="7">
    <source>
        <dbReference type="SAM" id="MobiDB-lite"/>
    </source>
</evidence>
<feature type="compositionally biased region" description="Basic and acidic residues" evidence="7">
    <location>
        <begin position="22"/>
        <end position="33"/>
    </location>
</feature>
<dbReference type="InterPro" id="IPR013656">
    <property type="entry name" value="PAS_4"/>
</dbReference>
<dbReference type="PANTHER" id="PTHR43711:SF1">
    <property type="entry name" value="HISTIDINE KINASE 1"/>
    <property type="match status" value="1"/>
</dbReference>
<dbReference type="InterPro" id="IPR004358">
    <property type="entry name" value="Sig_transdc_His_kin-like_C"/>
</dbReference>
<feature type="domain" description="PAC" evidence="10">
    <location>
        <begin position="108"/>
        <end position="159"/>
    </location>
</feature>
<protein>
    <recommendedName>
        <fullName evidence="2">histidine kinase</fullName>
        <ecNumber evidence="2">2.7.13.3</ecNumber>
    </recommendedName>
</protein>
<dbReference type="PRINTS" id="PR00344">
    <property type="entry name" value="BCTRLSENSOR"/>
</dbReference>
<comment type="caution">
    <text evidence="11">The sequence shown here is derived from an EMBL/GenBank/DDBJ whole genome shotgun (WGS) entry which is preliminary data.</text>
</comment>
<dbReference type="InterPro" id="IPR050736">
    <property type="entry name" value="Sensor_HK_Regulatory"/>
</dbReference>
<dbReference type="InterPro" id="IPR036097">
    <property type="entry name" value="HisK_dim/P_sf"/>
</dbReference>
<evidence type="ECO:0000256" key="4">
    <source>
        <dbReference type="ARBA" id="ARBA00022679"/>
    </source>
</evidence>
<keyword evidence="5" id="KW-0418">Kinase</keyword>
<dbReference type="AlphaFoldDB" id="A0A0W1R6M5"/>
<dbReference type="InterPro" id="IPR035965">
    <property type="entry name" value="PAS-like_dom_sf"/>
</dbReference>
<dbReference type="InterPro" id="IPR000014">
    <property type="entry name" value="PAS"/>
</dbReference>
<dbReference type="STRING" id="1514971.AUR64_13795"/>
<dbReference type="GO" id="GO:0000155">
    <property type="term" value="F:phosphorelay sensor kinase activity"/>
    <property type="evidence" value="ECO:0007669"/>
    <property type="project" value="InterPro"/>
</dbReference>
<dbReference type="Proteomes" id="UP000054387">
    <property type="component" value="Unassembled WGS sequence"/>
</dbReference>
<dbReference type="InterPro" id="IPR000700">
    <property type="entry name" value="PAS-assoc_C"/>
</dbReference>
<dbReference type="InterPro" id="IPR003661">
    <property type="entry name" value="HisK_dim/P_dom"/>
</dbReference>
<dbReference type="InterPro" id="IPR005467">
    <property type="entry name" value="His_kinase_dom"/>
</dbReference>
<dbReference type="CDD" id="cd00082">
    <property type="entry name" value="HisKA"/>
    <property type="match status" value="1"/>
</dbReference>
<keyword evidence="12" id="KW-1185">Reference proteome</keyword>
<dbReference type="EMBL" id="LOPU01000029">
    <property type="protein sequence ID" value="KTG08881.1"/>
    <property type="molecule type" value="Genomic_DNA"/>
</dbReference>
<dbReference type="CDD" id="cd00130">
    <property type="entry name" value="PAS"/>
    <property type="match status" value="1"/>
</dbReference>
<reference evidence="11 12" key="1">
    <citation type="submission" date="2015-12" db="EMBL/GenBank/DDBJ databases">
        <title>Haloprofundus marisrubri gen. nov., sp. nov., an extremely halophilic archaeon isolated from the Discovery deep brine-seawater interface in the Red Sea.</title>
        <authorList>
            <person name="Zhang G."/>
            <person name="Stingl U."/>
            <person name="Rashid M."/>
        </authorList>
    </citation>
    <scope>NUCLEOTIDE SEQUENCE [LARGE SCALE GENOMIC DNA]</scope>
    <source>
        <strain evidence="11 12">SB9</strain>
    </source>
</reference>
<dbReference type="Gene3D" id="3.30.450.20">
    <property type="entry name" value="PAS domain"/>
    <property type="match status" value="1"/>
</dbReference>
<dbReference type="InterPro" id="IPR003594">
    <property type="entry name" value="HATPase_dom"/>
</dbReference>
<evidence type="ECO:0000259" key="8">
    <source>
        <dbReference type="PROSITE" id="PS50109"/>
    </source>
</evidence>
<evidence type="ECO:0000256" key="3">
    <source>
        <dbReference type="ARBA" id="ARBA00022553"/>
    </source>
</evidence>
<evidence type="ECO:0000256" key="2">
    <source>
        <dbReference type="ARBA" id="ARBA00012438"/>
    </source>
</evidence>
<feature type="compositionally biased region" description="Basic and acidic residues" evidence="7">
    <location>
        <begin position="355"/>
        <end position="369"/>
    </location>
</feature>
<sequence>MPERPTEKTGQEGDETTSTDETATHDDHPPLASDGERAFLERALDELDDPFYVFDRDGGLVRWNRVLTDLFDVTDEEIAGRSPMEFFLEADQPRVRRAVDETLEHGETVVEARAETTQGLVRFQLTGRRLVDDDGTVLGLCGIGRDVTEQRAFERRLADQNERLERFAEIVAHDLRNPLTVAKGFLELERREHDSEHLGRVDEALDRIDRIVDDVLAAARDGRTVTDRTSVSLNRVAQNAWRNVDTADATLDVRASGTVDADEDRLRRLFENLFRNSVEHGTDGVAVTVEDIDEGFAVADDGPGIPPEDRQRVFELGFTGPSQGTGLGLNIVRTLAHAHGWSVRATESESGGARFEFDTSRERSSRVPE</sequence>
<evidence type="ECO:0000313" key="12">
    <source>
        <dbReference type="Proteomes" id="UP000054387"/>
    </source>
</evidence>
<dbReference type="SMART" id="SM00091">
    <property type="entry name" value="PAS"/>
    <property type="match status" value="1"/>
</dbReference>
<comment type="catalytic activity">
    <reaction evidence="1">
        <text>ATP + protein L-histidine = ADP + protein N-phospho-L-histidine.</text>
        <dbReference type="EC" id="2.7.13.3"/>
    </reaction>
</comment>
<name>A0A0W1R6M5_9EURY</name>
<dbReference type="Gene3D" id="3.30.565.10">
    <property type="entry name" value="Histidine kinase-like ATPase, C-terminal domain"/>
    <property type="match status" value="1"/>
</dbReference>
<accession>A0A0W1R6M5</accession>
<dbReference type="RefSeq" id="WP_058582034.1">
    <property type="nucleotide sequence ID" value="NZ_LOPU01000029.1"/>
</dbReference>
<evidence type="ECO:0000259" key="10">
    <source>
        <dbReference type="PROSITE" id="PS50113"/>
    </source>
</evidence>
<evidence type="ECO:0000313" key="11">
    <source>
        <dbReference type="EMBL" id="KTG08881.1"/>
    </source>
</evidence>
<proteinExistence type="predicted"/>
<dbReference type="InterPro" id="IPR036890">
    <property type="entry name" value="HATPase_C_sf"/>
</dbReference>
<dbReference type="OrthoDB" id="8127at2157"/>
<feature type="region of interest" description="Disordered" evidence="7">
    <location>
        <begin position="1"/>
        <end position="33"/>
    </location>
</feature>
<feature type="region of interest" description="Disordered" evidence="7">
    <location>
        <begin position="347"/>
        <end position="369"/>
    </location>
</feature>
<keyword evidence="4" id="KW-0808">Transferase</keyword>
<dbReference type="Gene3D" id="1.10.287.130">
    <property type="match status" value="1"/>
</dbReference>
<dbReference type="EC" id="2.7.13.3" evidence="2"/>
<keyword evidence="6" id="KW-0902">Two-component regulatory system</keyword>